<feature type="transmembrane region" description="Helical" evidence="2">
    <location>
        <begin position="27"/>
        <end position="44"/>
    </location>
</feature>
<proteinExistence type="predicted"/>
<dbReference type="EMBL" id="JBHMCT010000008">
    <property type="protein sequence ID" value="MFB9555190.1"/>
    <property type="molecule type" value="Genomic_DNA"/>
</dbReference>
<gene>
    <name evidence="3" type="ORF">ACFFTP_13440</name>
</gene>
<comment type="caution">
    <text evidence="3">The sequence shown here is derived from an EMBL/GenBank/DDBJ whole genome shotgun (WGS) entry which is preliminary data.</text>
</comment>
<dbReference type="Proteomes" id="UP001589716">
    <property type="component" value="Unassembled WGS sequence"/>
</dbReference>
<accession>A0ABV5QNU8</accession>
<organism evidence="3 4">
    <name type="scientific">Streptomyces roseoviridis</name>
    <dbReference type="NCBI Taxonomy" id="67361"/>
    <lineage>
        <taxon>Bacteria</taxon>
        <taxon>Bacillati</taxon>
        <taxon>Actinomycetota</taxon>
        <taxon>Actinomycetes</taxon>
        <taxon>Kitasatosporales</taxon>
        <taxon>Streptomycetaceae</taxon>
        <taxon>Streptomyces</taxon>
    </lineage>
</organism>
<dbReference type="RefSeq" id="WP_345492655.1">
    <property type="nucleotide sequence ID" value="NZ_BAAAWU010000001.1"/>
</dbReference>
<evidence type="ECO:0000256" key="2">
    <source>
        <dbReference type="SAM" id="Phobius"/>
    </source>
</evidence>
<keyword evidence="4" id="KW-1185">Reference proteome</keyword>
<feature type="compositionally biased region" description="Gly residues" evidence="1">
    <location>
        <begin position="66"/>
        <end position="76"/>
    </location>
</feature>
<evidence type="ECO:0000313" key="3">
    <source>
        <dbReference type="EMBL" id="MFB9555190.1"/>
    </source>
</evidence>
<protein>
    <submittedName>
        <fullName evidence="3">Uncharacterized protein</fullName>
    </submittedName>
</protein>
<evidence type="ECO:0000313" key="4">
    <source>
        <dbReference type="Proteomes" id="UP001589716"/>
    </source>
</evidence>
<keyword evidence="2" id="KW-0812">Transmembrane</keyword>
<evidence type="ECO:0000256" key="1">
    <source>
        <dbReference type="SAM" id="MobiDB-lite"/>
    </source>
</evidence>
<name>A0ABV5QNU8_9ACTN</name>
<feature type="region of interest" description="Disordered" evidence="1">
    <location>
        <begin position="52"/>
        <end position="99"/>
    </location>
</feature>
<reference evidence="3 4" key="1">
    <citation type="submission" date="2024-09" db="EMBL/GenBank/DDBJ databases">
        <authorList>
            <person name="Sun Q."/>
            <person name="Mori K."/>
        </authorList>
    </citation>
    <scope>NUCLEOTIDE SEQUENCE [LARGE SCALE GENOMIC DNA]</scope>
    <source>
        <strain evidence="3 4">JCM 4414</strain>
    </source>
</reference>
<sequence>MTDTATAAVTVLLAATKEQGPGDTLRIVLLASMVGAVLLAWFLLRGYGKGADGDPGGGTDAAPGSGPHGAPGGSATGGPDRRADRTGTKPADGPGDANA</sequence>
<keyword evidence="2" id="KW-1133">Transmembrane helix</keyword>
<keyword evidence="2" id="KW-0472">Membrane</keyword>